<dbReference type="EMBL" id="CM056811">
    <property type="protein sequence ID" value="KAJ8637885.1"/>
    <property type="molecule type" value="Genomic_DNA"/>
</dbReference>
<comment type="caution">
    <text evidence="1">The sequence shown here is derived from an EMBL/GenBank/DDBJ whole genome shotgun (WGS) entry which is preliminary data.</text>
</comment>
<gene>
    <name evidence="1" type="ORF">MRB53_012152</name>
</gene>
<evidence type="ECO:0000313" key="2">
    <source>
        <dbReference type="Proteomes" id="UP001234297"/>
    </source>
</evidence>
<proteinExistence type="predicted"/>
<dbReference type="Proteomes" id="UP001234297">
    <property type="component" value="Chromosome 3"/>
</dbReference>
<name>A0ACC2LWU4_PERAE</name>
<keyword evidence="2" id="KW-1185">Reference proteome</keyword>
<protein>
    <submittedName>
        <fullName evidence="1">Uncharacterized protein</fullName>
    </submittedName>
</protein>
<organism evidence="1 2">
    <name type="scientific">Persea americana</name>
    <name type="common">Avocado</name>
    <dbReference type="NCBI Taxonomy" id="3435"/>
    <lineage>
        <taxon>Eukaryota</taxon>
        <taxon>Viridiplantae</taxon>
        <taxon>Streptophyta</taxon>
        <taxon>Embryophyta</taxon>
        <taxon>Tracheophyta</taxon>
        <taxon>Spermatophyta</taxon>
        <taxon>Magnoliopsida</taxon>
        <taxon>Magnoliidae</taxon>
        <taxon>Laurales</taxon>
        <taxon>Lauraceae</taxon>
        <taxon>Persea</taxon>
    </lineage>
</organism>
<evidence type="ECO:0000313" key="1">
    <source>
        <dbReference type="EMBL" id="KAJ8637885.1"/>
    </source>
</evidence>
<accession>A0ACC2LWU4</accession>
<sequence>MHHPSSFYMGHSLDGFQSLSHGSCEESSYFLQATWAVDSHCTGKMVGSPWQLDGQLVLLHFIDVFVLGVEEHCLTSHVLRIRNS</sequence>
<reference evidence="1 2" key="1">
    <citation type="journal article" date="2022" name="Hortic Res">
        <title>A haplotype resolved chromosomal level avocado genome allows analysis of novel avocado genes.</title>
        <authorList>
            <person name="Nath O."/>
            <person name="Fletcher S.J."/>
            <person name="Hayward A."/>
            <person name="Shaw L.M."/>
            <person name="Masouleh A.K."/>
            <person name="Furtado A."/>
            <person name="Henry R.J."/>
            <person name="Mitter N."/>
        </authorList>
    </citation>
    <scope>NUCLEOTIDE SEQUENCE [LARGE SCALE GENOMIC DNA]</scope>
    <source>
        <strain evidence="2">cv. Hass</strain>
    </source>
</reference>